<dbReference type="Pfam" id="PF00535">
    <property type="entry name" value="Glycos_transf_2"/>
    <property type="match status" value="1"/>
</dbReference>
<dbReference type="SUPFAM" id="SSF53448">
    <property type="entry name" value="Nucleotide-diphospho-sugar transferases"/>
    <property type="match status" value="1"/>
</dbReference>
<evidence type="ECO:0000256" key="1">
    <source>
        <dbReference type="ARBA" id="ARBA00006739"/>
    </source>
</evidence>
<dbReference type="EMBL" id="QGEG01000002">
    <property type="protein sequence ID" value="PWL37966.1"/>
    <property type="molecule type" value="Genomic_DNA"/>
</dbReference>
<name>A0A316KWG1_9FLAO</name>
<gene>
    <name evidence="5" type="ORF">DKG77_06650</name>
</gene>
<evidence type="ECO:0000256" key="3">
    <source>
        <dbReference type="ARBA" id="ARBA00022679"/>
    </source>
</evidence>
<evidence type="ECO:0000313" key="5">
    <source>
        <dbReference type="EMBL" id="PWL37966.1"/>
    </source>
</evidence>
<proteinExistence type="inferred from homology"/>
<dbReference type="AlphaFoldDB" id="A0A316KWG1"/>
<dbReference type="PANTHER" id="PTHR43630:SF1">
    <property type="entry name" value="POLY-BETA-1,6-N-ACETYL-D-GLUCOSAMINE SYNTHASE"/>
    <property type="match status" value="1"/>
</dbReference>
<comment type="caution">
    <text evidence="5">The sequence shown here is derived from an EMBL/GenBank/DDBJ whole genome shotgun (WGS) entry which is preliminary data.</text>
</comment>
<dbReference type="InterPro" id="IPR001173">
    <property type="entry name" value="Glyco_trans_2-like"/>
</dbReference>
<dbReference type="Proteomes" id="UP000245762">
    <property type="component" value="Unassembled WGS sequence"/>
</dbReference>
<evidence type="ECO:0000313" key="6">
    <source>
        <dbReference type="Proteomes" id="UP000245762"/>
    </source>
</evidence>
<comment type="similarity">
    <text evidence="1">Belongs to the glycosyltransferase 2 family.</text>
</comment>
<sequence length="293" mass="33889">MRISIIIPAHNEASYLSACLNSFVAQTHTPDEVIVVDDNSSDATFKIASDYSEKFNWIKVLQRKSVDEHVPGKKVVDTFNFGLKHTSDHDLIGKFDADIILPPNYFETMLNHFQSNWKLGMCSGLLYIKKGEDWVYENIADKNHIRGPIKLYHKACFNKIEGLRQGVGWDTVDVLLSKYHDFETLTDSSLPVRHLRPTGHGYSTKNYQVKGEALYKMRYGLVLTKMAALKMAWQTNNMLLYFQILKGYFKAVFSQVPRFVTKEEGAFIRKQRLTGIWKKLRKYLYFLPNNSSR</sequence>
<evidence type="ECO:0000259" key="4">
    <source>
        <dbReference type="Pfam" id="PF00535"/>
    </source>
</evidence>
<keyword evidence="3 5" id="KW-0808">Transferase</keyword>
<feature type="domain" description="Glycosyltransferase 2-like" evidence="4">
    <location>
        <begin position="4"/>
        <end position="139"/>
    </location>
</feature>
<dbReference type="Gene3D" id="3.90.550.10">
    <property type="entry name" value="Spore Coat Polysaccharide Biosynthesis Protein SpsA, Chain A"/>
    <property type="match status" value="1"/>
</dbReference>
<dbReference type="GO" id="GO:0016757">
    <property type="term" value="F:glycosyltransferase activity"/>
    <property type="evidence" value="ECO:0007669"/>
    <property type="project" value="UniProtKB-KW"/>
</dbReference>
<dbReference type="RefSeq" id="WP_109661500.1">
    <property type="nucleotide sequence ID" value="NZ_QGEG01000002.1"/>
</dbReference>
<reference evidence="5 6" key="1">
    <citation type="submission" date="2018-05" db="EMBL/GenBank/DDBJ databases">
        <title>Complete genome sequence of Flagellimonas aquimarina ECD12 isolated from seaweed Ecklonia cava.</title>
        <authorList>
            <person name="Choi S."/>
            <person name="Seong C."/>
        </authorList>
    </citation>
    <scope>NUCLEOTIDE SEQUENCE [LARGE SCALE GENOMIC DNA]</scope>
    <source>
        <strain evidence="5 6">ECD12</strain>
    </source>
</reference>
<keyword evidence="2" id="KW-0328">Glycosyltransferase</keyword>
<organism evidence="5 6">
    <name type="scientific">Flagellimonas aquimarina</name>
    <dbReference type="NCBI Taxonomy" id="2201895"/>
    <lineage>
        <taxon>Bacteria</taxon>
        <taxon>Pseudomonadati</taxon>
        <taxon>Bacteroidota</taxon>
        <taxon>Flavobacteriia</taxon>
        <taxon>Flavobacteriales</taxon>
        <taxon>Flavobacteriaceae</taxon>
        <taxon>Flagellimonas</taxon>
    </lineage>
</organism>
<dbReference type="InterPro" id="IPR029044">
    <property type="entry name" value="Nucleotide-diphossugar_trans"/>
</dbReference>
<keyword evidence="6" id="KW-1185">Reference proteome</keyword>
<protein>
    <submittedName>
        <fullName evidence="5">Glycosyl transferase family 2</fullName>
    </submittedName>
</protein>
<dbReference type="PANTHER" id="PTHR43630">
    <property type="entry name" value="POLY-BETA-1,6-N-ACETYL-D-GLUCOSAMINE SYNTHASE"/>
    <property type="match status" value="1"/>
</dbReference>
<evidence type="ECO:0000256" key="2">
    <source>
        <dbReference type="ARBA" id="ARBA00022676"/>
    </source>
</evidence>
<accession>A0A316KWG1</accession>
<dbReference type="OrthoDB" id="1142396at2"/>
<dbReference type="CDD" id="cd00761">
    <property type="entry name" value="Glyco_tranf_GTA_type"/>
    <property type="match status" value="1"/>
</dbReference>